<evidence type="ECO:0000256" key="4">
    <source>
        <dbReference type="SAM" id="SignalP"/>
    </source>
</evidence>
<feature type="domain" description="Organic solvent tolerance-like N-terminal" evidence="5">
    <location>
        <begin position="23"/>
        <end position="133"/>
    </location>
</feature>
<keyword evidence="1" id="KW-0813">Transport</keyword>
<dbReference type="InterPro" id="IPR005653">
    <property type="entry name" value="OstA-like_N"/>
</dbReference>
<dbReference type="Gene3D" id="2.60.450.10">
    <property type="entry name" value="Lipopolysaccharide (LPS) transport protein A like domain"/>
    <property type="match status" value="1"/>
</dbReference>
<sequence length="157" mass="17598">MYKICPIIMCVCMCAAATSSHLEVSAKTIQSDLKKGQTILSGEVMIIKGEDKLWADEVVIQTDKKNQPLTYTAIGNVRFYTKMPDKKIKGRAKRAVYDVQKDEYQLFDNAMIEEVGKSNTIRGNIITLNPTTQEASVKGSNQKPSVLTFIMEDDKKE</sequence>
<evidence type="ECO:0000313" key="6">
    <source>
        <dbReference type="EMBL" id="XAM18964.1"/>
    </source>
</evidence>
<dbReference type="Pfam" id="PF03968">
    <property type="entry name" value="LptD_N"/>
    <property type="match status" value="1"/>
</dbReference>
<dbReference type="InterPro" id="IPR052037">
    <property type="entry name" value="LPS_export_LptA"/>
</dbReference>
<accession>A0ABZ3FA91</accession>
<dbReference type="EMBL" id="CP145316">
    <property type="protein sequence ID" value="XAM18964.1"/>
    <property type="molecule type" value="Genomic_DNA"/>
</dbReference>
<keyword evidence="7" id="KW-1185">Reference proteome</keyword>
<dbReference type="InterPro" id="IPR014340">
    <property type="entry name" value="LptA"/>
</dbReference>
<keyword evidence="3" id="KW-0574">Periplasm</keyword>
<feature type="chain" id="PRO_5045467816" evidence="4">
    <location>
        <begin position="23"/>
        <end position="157"/>
    </location>
</feature>
<name>A0ABZ3FA91_9HELI</name>
<dbReference type="Proteomes" id="UP001434737">
    <property type="component" value="Chromosome"/>
</dbReference>
<gene>
    <name evidence="6" type="primary">lptA</name>
    <name evidence="6" type="ORF">V3I05_04615</name>
</gene>
<proteinExistence type="predicted"/>
<feature type="signal peptide" evidence="4">
    <location>
        <begin position="1"/>
        <end position="22"/>
    </location>
</feature>
<dbReference type="PANTHER" id="PTHR36504">
    <property type="entry name" value="LIPOPOLYSACCHARIDE EXPORT SYSTEM PROTEIN LPTA"/>
    <property type="match status" value="1"/>
</dbReference>
<evidence type="ECO:0000313" key="7">
    <source>
        <dbReference type="Proteomes" id="UP001434737"/>
    </source>
</evidence>
<evidence type="ECO:0000256" key="3">
    <source>
        <dbReference type="ARBA" id="ARBA00022764"/>
    </source>
</evidence>
<reference evidence="6 7" key="1">
    <citation type="submission" date="2024-02" db="EMBL/GenBank/DDBJ databases">
        <title>Genome and pathogenicity analysis of Helicobacter mastomyrinus isolated from mice.</title>
        <authorList>
            <person name="Zhu L."/>
        </authorList>
    </citation>
    <scope>NUCLEOTIDE SEQUENCE [LARGE SCALE GENOMIC DNA]</scope>
    <source>
        <strain evidence="6 7">Hm-17</strain>
    </source>
</reference>
<keyword evidence="2 4" id="KW-0732">Signal</keyword>
<dbReference type="PANTHER" id="PTHR36504:SF1">
    <property type="entry name" value="LIPOPOLYSACCHARIDE EXPORT SYSTEM PROTEIN LPTA"/>
    <property type="match status" value="1"/>
</dbReference>
<protein>
    <submittedName>
        <fullName evidence="6">Lipopolysaccharide transport periplasmic protein LptA</fullName>
    </submittedName>
</protein>
<dbReference type="NCBIfam" id="TIGR03002">
    <property type="entry name" value="outer_YhbN_LptA"/>
    <property type="match status" value="1"/>
</dbReference>
<dbReference type="RefSeq" id="WP_300450101.1">
    <property type="nucleotide sequence ID" value="NZ_CP145316.1"/>
</dbReference>
<organism evidence="6 7">
    <name type="scientific">Helicobacter mastomyrinus</name>
    <dbReference type="NCBI Taxonomy" id="287948"/>
    <lineage>
        <taxon>Bacteria</taxon>
        <taxon>Pseudomonadati</taxon>
        <taxon>Campylobacterota</taxon>
        <taxon>Epsilonproteobacteria</taxon>
        <taxon>Campylobacterales</taxon>
        <taxon>Helicobacteraceae</taxon>
        <taxon>Helicobacter</taxon>
    </lineage>
</organism>
<evidence type="ECO:0000256" key="1">
    <source>
        <dbReference type="ARBA" id="ARBA00022448"/>
    </source>
</evidence>
<evidence type="ECO:0000259" key="5">
    <source>
        <dbReference type="Pfam" id="PF03968"/>
    </source>
</evidence>
<evidence type="ECO:0000256" key="2">
    <source>
        <dbReference type="ARBA" id="ARBA00022729"/>
    </source>
</evidence>